<feature type="region of interest" description="Disordered" evidence="1">
    <location>
        <begin position="438"/>
        <end position="459"/>
    </location>
</feature>
<feature type="chain" id="PRO_5009193076" evidence="3">
    <location>
        <begin position="28"/>
        <end position="766"/>
    </location>
</feature>
<dbReference type="OrthoDB" id="65776at2759"/>
<feature type="transmembrane region" description="Helical" evidence="2">
    <location>
        <begin position="398"/>
        <end position="420"/>
    </location>
</feature>
<feature type="region of interest" description="Disordered" evidence="1">
    <location>
        <begin position="122"/>
        <end position="202"/>
    </location>
</feature>
<feature type="transmembrane region" description="Helical" evidence="2">
    <location>
        <begin position="466"/>
        <end position="484"/>
    </location>
</feature>
<feature type="transmembrane region" description="Helical" evidence="2">
    <location>
        <begin position="544"/>
        <end position="566"/>
    </location>
</feature>
<proteinExistence type="predicted"/>
<feature type="signal peptide" evidence="3">
    <location>
        <begin position="1"/>
        <end position="27"/>
    </location>
</feature>
<reference evidence="4 5" key="1">
    <citation type="submission" date="2016-09" db="EMBL/GenBank/DDBJ databases">
        <title>Extensive genetic diversity and differential bi-allelic expression allows diatom success in the polar Southern Ocean.</title>
        <authorList>
            <consortium name="DOE Joint Genome Institute"/>
            <person name="Mock T."/>
            <person name="Otillar R.P."/>
            <person name="Strauss J."/>
            <person name="Dupont C."/>
            <person name="Frickenhaus S."/>
            <person name="Maumus F."/>
            <person name="Mcmullan M."/>
            <person name="Sanges R."/>
            <person name="Schmutz J."/>
            <person name="Toseland A."/>
            <person name="Valas R."/>
            <person name="Veluchamy A."/>
            <person name="Ward B.J."/>
            <person name="Allen A."/>
            <person name="Barry K."/>
            <person name="Falciatore A."/>
            <person name="Ferrante M."/>
            <person name="Fortunato A.E."/>
            <person name="Gloeckner G."/>
            <person name="Gruber A."/>
            <person name="Hipkin R."/>
            <person name="Janech M."/>
            <person name="Kroth P."/>
            <person name="Leese F."/>
            <person name="Lindquist E."/>
            <person name="Lyon B.R."/>
            <person name="Martin J."/>
            <person name="Mayer C."/>
            <person name="Parker M."/>
            <person name="Quesneville H."/>
            <person name="Raymond J."/>
            <person name="Uhlig C."/>
            <person name="Valentin K.U."/>
            <person name="Worden A.Z."/>
            <person name="Armbrust E.V."/>
            <person name="Bowler C."/>
            <person name="Green B."/>
            <person name="Moulton V."/>
            <person name="Van Oosterhout C."/>
            <person name="Grigoriev I."/>
        </authorList>
    </citation>
    <scope>NUCLEOTIDE SEQUENCE [LARGE SCALE GENOMIC DNA]</scope>
    <source>
        <strain evidence="4 5">CCMP1102</strain>
    </source>
</reference>
<name>A0A1E7FGC5_9STRA</name>
<gene>
    <name evidence="4" type="ORF">FRACYDRAFT_237641</name>
</gene>
<feature type="transmembrane region" description="Helical" evidence="2">
    <location>
        <begin position="582"/>
        <end position="601"/>
    </location>
</feature>
<dbReference type="KEGG" id="fcy:FRACYDRAFT_237641"/>
<feature type="transmembrane region" description="Helical" evidence="2">
    <location>
        <begin position="324"/>
        <end position="341"/>
    </location>
</feature>
<keyword evidence="5" id="KW-1185">Reference proteome</keyword>
<feature type="transmembrane region" description="Helical" evidence="2">
    <location>
        <begin position="236"/>
        <end position="257"/>
    </location>
</feature>
<evidence type="ECO:0000313" key="4">
    <source>
        <dbReference type="EMBL" id="OEU17228.1"/>
    </source>
</evidence>
<evidence type="ECO:0000256" key="2">
    <source>
        <dbReference type="SAM" id="Phobius"/>
    </source>
</evidence>
<feature type="transmembrane region" description="Helical" evidence="2">
    <location>
        <begin position="361"/>
        <end position="378"/>
    </location>
</feature>
<keyword evidence="2" id="KW-1133">Transmembrane helix</keyword>
<dbReference type="AlphaFoldDB" id="A0A1E7FGC5"/>
<dbReference type="EMBL" id="KV784357">
    <property type="protein sequence ID" value="OEU17228.1"/>
    <property type="molecule type" value="Genomic_DNA"/>
</dbReference>
<evidence type="ECO:0000313" key="5">
    <source>
        <dbReference type="Proteomes" id="UP000095751"/>
    </source>
</evidence>
<feature type="compositionally biased region" description="Polar residues" evidence="1">
    <location>
        <begin position="185"/>
        <end position="202"/>
    </location>
</feature>
<keyword evidence="3" id="KW-0732">Signal</keyword>
<keyword evidence="2" id="KW-0812">Transmembrane</keyword>
<dbReference type="InParanoid" id="A0A1E7FGC5"/>
<keyword evidence="2" id="KW-0472">Membrane</keyword>
<feature type="compositionally biased region" description="Low complexity" evidence="1">
    <location>
        <begin position="140"/>
        <end position="184"/>
    </location>
</feature>
<feature type="transmembrane region" description="Helical" evidence="2">
    <location>
        <begin position="496"/>
        <end position="523"/>
    </location>
</feature>
<evidence type="ECO:0000256" key="1">
    <source>
        <dbReference type="SAM" id="MobiDB-lite"/>
    </source>
</evidence>
<protein>
    <submittedName>
        <fullName evidence="4">Uncharacterized protein</fullName>
    </submittedName>
</protein>
<evidence type="ECO:0000256" key="3">
    <source>
        <dbReference type="SAM" id="SignalP"/>
    </source>
</evidence>
<organism evidence="4 5">
    <name type="scientific">Fragilariopsis cylindrus CCMP1102</name>
    <dbReference type="NCBI Taxonomy" id="635003"/>
    <lineage>
        <taxon>Eukaryota</taxon>
        <taxon>Sar</taxon>
        <taxon>Stramenopiles</taxon>
        <taxon>Ochrophyta</taxon>
        <taxon>Bacillariophyta</taxon>
        <taxon>Bacillariophyceae</taxon>
        <taxon>Bacillariophycidae</taxon>
        <taxon>Bacillariales</taxon>
        <taxon>Bacillariaceae</taxon>
        <taxon>Fragilariopsis</taxon>
    </lineage>
</organism>
<accession>A0A1E7FGC5</accession>
<sequence length="766" mass="84309">MKKATFKAITLAGVLFNIASIITTVDAATCQPGTYTFTLNGSDCQVCPPSTYTDLPGSFYCKPCLDTMFQYEGANSAELWNGDLYCVYLGDDDDDIFNIETMDPTTTYPPSSIQVAEGVFSDAPSQVPSPIPSTMPTKVSSAAPSSSPSNEPSSSPSSASSDSPSSEPSNSPTTSPSSSPTASSLQPTESVSSSETENDTTSVLELATEESIVCDEDGNFDWHGQCKQCPTDYEAILYPFLVLFLLAFIVLLLQYLLPSCFTPLVWWGLEYLQMLYLIGISPITWSPIADIVFGKFLPLFALDLNASFNVQCVMGDNWKREADMLLVLSFPVIALILLTFLSKISSGRIIRDETVSRWMSIVLYMGYLKLILTSLEVLDFPTSWSADDLSSWVNSDPFYSTLGGFAGLLFYGVAFPFWFLQNIGRYYSLAHTDAQQKDEPAIQDEENGERSKRSSIRKQAKKKKDLFMMLGVFPTTLRPGAWWWPGLMMLRKFIFAVLLVIFDNSSFLLLVIFLATHLLGFIAQRCCSPLGAESRRKWYHTATVDTVLQLCLIVMVGVAFLSFWSINEDGMKENFQKWTEDILVLCIFTPSLIYLGVAIGVSCAQPEPCFEAAASEILNYNTSTKGDDAPDANGGGLSIMQSFDTQSASSQSYDEASVSQNEIQFFGDVDGADEWKETADYDDWIATGAPSAVMQEDGEEVAQGRGDSTIATNDLEIDIEGFDDDDMATVYEEVWVDEATGEEISDPKNGNWMDPETGMRAIALDN</sequence>
<dbReference type="Proteomes" id="UP000095751">
    <property type="component" value="Unassembled WGS sequence"/>
</dbReference>